<protein>
    <submittedName>
        <fullName evidence="2">Uncharacterized protein</fullName>
    </submittedName>
</protein>
<keyword evidence="1" id="KW-0812">Transmembrane</keyword>
<dbReference type="KEGG" id="lpav:PLANPX_2966"/>
<reference evidence="3" key="1">
    <citation type="submission" date="2019-10" db="EMBL/GenBank/DDBJ databases">
        <title>Lacipirellula parvula gen. nov., sp. nov., representing a lineage of planctomycetes widespread in freshwater anoxic habitats, and description of the family Lacipirellulaceae.</title>
        <authorList>
            <person name="Dedysh S.N."/>
            <person name="Kulichevskaya I.S."/>
            <person name="Beletsky A.V."/>
            <person name="Rakitin A.L."/>
            <person name="Mardanov A.V."/>
            <person name="Ivanova A.A."/>
            <person name="Saltykova V.X."/>
            <person name="Rijpstra W.I.C."/>
            <person name="Sinninghe Damste J.S."/>
            <person name="Ravin N.V."/>
        </authorList>
    </citation>
    <scope>NUCLEOTIDE SEQUENCE [LARGE SCALE GENOMIC DNA]</scope>
    <source>
        <strain evidence="3">PX69</strain>
    </source>
</reference>
<accession>A0A5K7X9C1</accession>
<organism evidence="2 3">
    <name type="scientific">Lacipirellula parvula</name>
    <dbReference type="NCBI Taxonomy" id="2650471"/>
    <lineage>
        <taxon>Bacteria</taxon>
        <taxon>Pseudomonadati</taxon>
        <taxon>Planctomycetota</taxon>
        <taxon>Planctomycetia</taxon>
        <taxon>Pirellulales</taxon>
        <taxon>Lacipirellulaceae</taxon>
        <taxon>Lacipirellula</taxon>
    </lineage>
</organism>
<keyword evidence="1" id="KW-1133">Transmembrane helix</keyword>
<keyword evidence="3" id="KW-1185">Reference proteome</keyword>
<gene>
    <name evidence="2" type="ORF">PLANPX_2966</name>
</gene>
<proteinExistence type="predicted"/>
<feature type="transmembrane region" description="Helical" evidence="1">
    <location>
        <begin position="21"/>
        <end position="46"/>
    </location>
</feature>
<dbReference type="Proteomes" id="UP000326837">
    <property type="component" value="Chromosome"/>
</dbReference>
<evidence type="ECO:0000256" key="1">
    <source>
        <dbReference type="SAM" id="Phobius"/>
    </source>
</evidence>
<feature type="transmembrane region" description="Helical" evidence="1">
    <location>
        <begin position="66"/>
        <end position="89"/>
    </location>
</feature>
<dbReference type="EMBL" id="AP021861">
    <property type="protein sequence ID" value="BBO33354.1"/>
    <property type="molecule type" value="Genomic_DNA"/>
</dbReference>
<evidence type="ECO:0000313" key="2">
    <source>
        <dbReference type="EMBL" id="BBO33354.1"/>
    </source>
</evidence>
<keyword evidence="1" id="KW-0472">Membrane</keyword>
<sequence>MQPSMLLASTSLADSVRRGARYGVAFGSILALVSSGFLLPLVMAGAAIDLYKGDAFGEVVKTVGTVVAGLALIFSFACAAFVVFGIAAAEYARRFVRGRP</sequence>
<name>A0A5K7X9C1_9BACT</name>
<evidence type="ECO:0000313" key="3">
    <source>
        <dbReference type="Proteomes" id="UP000326837"/>
    </source>
</evidence>
<dbReference type="AlphaFoldDB" id="A0A5K7X9C1"/>